<dbReference type="Proteomes" id="UP000293380">
    <property type="component" value="Unassembled WGS sequence"/>
</dbReference>
<comment type="caution">
    <text evidence="2">The sequence shown here is derived from an EMBL/GenBank/DDBJ whole genome shotgun (WGS) entry which is preliminary data.</text>
</comment>
<dbReference type="AlphaFoldDB" id="A0A4Q9ELW4"/>
<gene>
    <name evidence="2" type="ORF">EYY89_14190</name>
</gene>
<reference evidence="2 3" key="1">
    <citation type="submission" date="2019-02" db="EMBL/GenBank/DDBJ databases">
        <title>Comparative genomic analysis of the Hafnia genus genomes.</title>
        <authorList>
            <person name="Zhiqiu Y."/>
            <person name="Chao Y."/>
            <person name="Yuhui D."/>
            <person name="Di H."/>
            <person name="Bin L."/>
        </authorList>
    </citation>
    <scope>NUCLEOTIDE SEQUENCE [LARGE SCALE GENOMIC DNA]</scope>
    <source>
        <strain evidence="2 3">PCM_1194</strain>
    </source>
</reference>
<name>A0A4Q9ELW4_9GAMM</name>
<organism evidence="2 3">
    <name type="scientific">Hafnia paralvei</name>
    <dbReference type="NCBI Taxonomy" id="546367"/>
    <lineage>
        <taxon>Bacteria</taxon>
        <taxon>Pseudomonadati</taxon>
        <taxon>Pseudomonadota</taxon>
        <taxon>Gammaproteobacteria</taxon>
        <taxon>Enterobacterales</taxon>
        <taxon>Hafniaceae</taxon>
        <taxon>Hafnia</taxon>
    </lineage>
</organism>
<feature type="region of interest" description="Disordered" evidence="1">
    <location>
        <begin position="42"/>
        <end position="82"/>
    </location>
</feature>
<dbReference type="RefSeq" id="WP_130959953.1">
    <property type="nucleotide sequence ID" value="NZ_SITD01000061.1"/>
</dbReference>
<protein>
    <submittedName>
        <fullName evidence="2">Uncharacterized protein</fullName>
    </submittedName>
</protein>
<dbReference type="EMBL" id="SITD01000061">
    <property type="protein sequence ID" value="TBM24592.1"/>
    <property type="molecule type" value="Genomic_DNA"/>
</dbReference>
<evidence type="ECO:0000256" key="1">
    <source>
        <dbReference type="SAM" id="MobiDB-lite"/>
    </source>
</evidence>
<feature type="compositionally biased region" description="Low complexity" evidence="1">
    <location>
        <begin position="58"/>
        <end position="68"/>
    </location>
</feature>
<accession>A0A4Q9ELW4</accession>
<sequence length="82" mass="8824">MSKNQTPKTTSMPTFDGRQIRIQDGLQMVTNGAQVMSEGLQMVARPQQGNQLPGYGRQTSGQTTSQSSFAPASGPKIPPMKK</sequence>
<evidence type="ECO:0000313" key="2">
    <source>
        <dbReference type="EMBL" id="TBM24592.1"/>
    </source>
</evidence>
<evidence type="ECO:0000313" key="3">
    <source>
        <dbReference type="Proteomes" id="UP000293380"/>
    </source>
</evidence>
<proteinExistence type="predicted"/>